<proteinExistence type="predicted"/>
<sequence length="80" mass="8696">MLHAASGMKHVIVNGSMAILDVAPQVLPLIARVADGLAGQAFGQHLWRLFIEPDFERLQQWQAVRLAQPVRIVGTGLTLG</sequence>
<protein>
    <submittedName>
        <fullName evidence="1">Uncharacterized protein</fullName>
    </submittedName>
</protein>
<keyword evidence="2" id="KW-1185">Reference proteome</keyword>
<evidence type="ECO:0000313" key="2">
    <source>
        <dbReference type="Proteomes" id="UP000494363"/>
    </source>
</evidence>
<dbReference type="AlphaFoldDB" id="A0A6J5F7Y6"/>
<name>A0A6J5F7Y6_9BURK</name>
<dbReference type="EMBL" id="CADIKH010000140">
    <property type="protein sequence ID" value="CAB3774614.1"/>
    <property type="molecule type" value="Genomic_DNA"/>
</dbReference>
<reference evidence="1 2" key="1">
    <citation type="submission" date="2020-04" db="EMBL/GenBank/DDBJ databases">
        <authorList>
            <person name="De Canck E."/>
        </authorList>
    </citation>
    <scope>NUCLEOTIDE SEQUENCE [LARGE SCALE GENOMIC DNA]</scope>
    <source>
        <strain evidence="1 2">LMG 29542</strain>
    </source>
</reference>
<dbReference type="Proteomes" id="UP000494363">
    <property type="component" value="Unassembled WGS sequence"/>
</dbReference>
<evidence type="ECO:0000313" key="1">
    <source>
        <dbReference type="EMBL" id="CAB3774614.1"/>
    </source>
</evidence>
<accession>A0A6J5F7Y6</accession>
<organism evidence="1 2">
    <name type="scientific">Paraburkholderia humisilvae</name>
    <dbReference type="NCBI Taxonomy" id="627669"/>
    <lineage>
        <taxon>Bacteria</taxon>
        <taxon>Pseudomonadati</taxon>
        <taxon>Pseudomonadota</taxon>
        <taxon>Betaproteobacteria</taxon>
        <taxon>Burkholderiales</taxon>
        <taxon>Burkholderiaceae</taxon>
        <taxon>Paraburkholderia</taxon>
    </lineage>
</organism>
<gene>
    <name evidence="1" type="ORF">LMG29542_07992</name>
</gene>